<evidence type="ECO:0008006" key="3">
    <source>
        <dbReference type="Google" id="ProtNLM"/>
    </source>
</evidence>
<dbReference type="InterPro" id="IPR044824">
    <property type="entry name" value="MAIN-like"/>
</dbReference>
<comment type="caution">
    <text evidence="1">The sequence shown here is derived from an EMBL/GenBank/DDBJ whole genome shotgun (WGS) entry which is preliminary data.</text>
</comment>
<proteinExistence type="predicted"/>
<reference evidence="1 2" key="1">
    <citation type="journal article" date="2023" name="Plants (Basel)">
        <title>Bridging the Gap: Combining Genomics and Transcriptomics Approaches to Understand Stylosanthes scabra, an Orphan Legume from the Brazilian Caatinga.</title>
        <authorList>
            <person name="Ferreira-Neto J.R.C."/>
            <person name="da Silva M.D."/>
            <person name="Binneck E."/>
            <person name="de Melo N.F."/>
            <person name="da Silva R.H."/>
            <person name="de Melo A.L.T.M."/>
            <person name="Pandolfi V."/>
            <person name="Bustamante F.O."/>
            <person name="Brasileiro-Vidal A.C."/>
            <person name="Benko-Iseppon A.M."/>
        </authorList>
    </citation>
    <scope>NUCLEOTIDE SEQUENCE [LARGE SCALE GENOMIC DNA]</scope>
    <source>
        <tissue evidence="1">Leaves</tissue>
    </source>
</reference>
<accession>A0ABU6ZSN2</accession>
<evidence type="ECO:0000313" key="2">
    <source>
        <dbReference type="Proteomes" id="UP001341840"/>
    </source>
</evidence>
<keyword evidence="2" id="KW-1185">Reference proteome</keyword>
<organism evidence="1 2">
    <name type="scientific">Stylosanthes scabra</name>
    <dbReference type="NCBI Taxonomy" id="79078"/>
    <lineage>
        <taxon>Eukaryota</taxon>
        <taxon>Viridiplantae</taxon>
        <taxon>Streptophyta</taxon>
        <taxon>Embryophyta</taxon>
        <taxon>Tracheophyta</taxon>
        <taxon>Spermatophyta</taxon>
        <taxon>Magnoliopsida</taxon>
        <taxon>eudicotyledons</taxon>
        <taxon>Gunneridae</taxon>
        <taxon>Pentapetalae</taxon>
        <taxon>rosids</taxon>
        <taxon>fabids</taxon>
        <taxon>Fabales</taxon>
        <taxon>Fabaceae</taxon>
        <taxon>Papilionoideae</taxon>
        <taxon>50 kb inversion clade</taxon>
        <taxon>dalbergioids sensu lato</taxon>
        <taxon>Dalbergieae</taxon>
        <taxon>Pterocarpus clade</taxon>
        <taxon>Stylosanthes</taxon>
    </lineage>
</organism>
<gene>
    <name evidence="1" type="ORF">PIB30_089487</name>
</gene>
<dbReference type="PANTHER" id="PTHR46033:SF8">
    <property type="entry name" value="PROTEIN MAINTENANCE OF MERISTEMS-LIKE"/>
    <property type="match status" value="1"/>
</dbReference>
<protein>
    <recommendedName>
        <fullName evidence="3">Aminotransferase-like plant mobile domain-containing protein</fullName>
    </recommendedName>
</protein>
<dbReference type="EMBL" id="JASCZI010273536">
    <property type="protein sequence ID" value="MED6224997.1"/>
    <property type="molecule type" value="Genomic_DNA"/>
</dbReference>
<sequence length="188" mass="21279">MPPPECLVPYIRDAGFEGLLEMSAFDYDMSLLSALDVAYQLGLRTDGDPISGCVRDFDQSCGVGTWQMAQDFLADVLRRARGRIMLGENDLVEAASPIDPAGRRIPGCVKAICALLHYDDDWRSLVLDKTNNIVFLRWVPLLRDFESCSKLSWGSVVLCWIYQRLCIASRRYNLEISGCLPRVFSWIY</sequence>
<dbReference type="PANTHER" id="PTHR46033">
    <property type="entry name" value="PROTEIN MAIN-LIKE 2"/>
    <property type="match status" value="1"/>
</dbReference>
<evidence type="ECO:0000313" key="1">
    <source>
        <dbReference type="EMBL" id="MED6224997.1"/>
    </source>
</evidence>
<dbReference type="Proteomes" id="UP001341840">
    <property type="component" value="Unassembled WGS sequence"/>
</dbReference>
<name>A0ABU6ZSN2_9FABA</name>